<gene>
    <name evidence="1" type="ORF">KSP39_PZI003241</name>
</gene>
<dbReference type="PANTHER" id="PTHR33108">
    <property type="entry name" value="OS01G0745000 PROTEIN"/>
    <property type="match status" value="1"/>
</dbReference>
<dbReference type="Pfam" id="PF07911">
    <property type="entry name" value="DUF1677"/>
    <property type="match status" value="1"/>
</dbReference>
<keyword evidence="2" id="KW-1185">Reference proteome</keyword>
<dbReference type="EMBL" id="JBBWWQ010000003">
    <property type="protein sequence ID" value="KAK8951583.1"/>
    <property type="molecule type" value="Genomic_DNA"/>
</dbReference>
<sequence>MSATPMSGEAAEEQEEFGFAECECCGLTEECTAAYAAEVRSRFGGWWICGLCAEAVEDEIRRSSRLISTEDAVKRQASFCSSFRSAAILPAADAGDHLISVVRRLIIRSLHSSSPLLRSTSDGPPRKDLLRIKGIQLQLDEKYTANC</sequence>
<dbReference type="InterPro" id="IPR012876">
    <property type="entry name" value="DUF1677_pln"/>
</dbReference>
<dbReference type="PANTHER" id="PTHR33108:SF32">
    <property type="entry name" value="DUF1677 FAMILY PROTEIN (DUF1677)"/>
    <property type="match status" value="1"/>
</dbReference>
<evidence type="ECO:0000313" key="2">
    <source>
        <dbReference type="Proteomes" id="UP001418222"/>
    </source>
</evidence>
<evidence type="ECO:0008006" key="3">
    <source>
        <dbReference type="Google" id="ProtNLM"/>
    </source>
</evidence>
<evidence type="ECO:0000313" key="1">
    <source>
        <dbReference type="EMBL" id="KAK8951583.1"/>
    </source>
</evidence>
<name>A0AAP0GCM0_9ASPA</name>
<dbReference type="AlphaFoldDB" id="A0AAP0GCM0"/>
<proteinExistence type="predicted"/>
<organism evidence="1 2">
    <name type="scientific">Platanthera zijinensis</name>
    <dbReference type="NCBI Taxonomy" id="2320716"/>
    <lineage>
        <taxon>Eukaryota</taxon>
        <taxon>Viridiplantae</taxon>
        <taxon>Streptophyta</taxon>
        <taxon>Embryophyta</taxon>
        <taxon>Tracheophyta</taxon>
        <taxon>Spermatophyta</taxon>
        <taxon>Magnoliopsida</taxon>
        <taxon>Liliopsida</taxon>
        <taxon>Asparagales</taxon>
        <taxon>Orchidaceae</taxon>
        <taxon>Orchidoideae</taxon>
        <taxon>Orchideae</taxon>
        <taxon>Orchidinae</taxon>
        <taxon>Platanthera</taxon>
    </lineage>
</organism>
<reference evidence="1 2" key="1">
    <citation type="journal article" date="2022" name="Nat. Plants">
        <title>Genomes of leafy and leafless Platanthera orchids illuminate the evolution of mycoheterotrophy.</title>
        <authorList>
            <person name="Li M.H."/>
            <person name="Liu K.W."/>
            <person name="Li Z."/>
            <person name="Lu H.C."/>
            <person name="Ye Q.L."/>
            <person name="Zhang D."/>
            <person name="Wang J.Y."/>
            <person name="Li Y.F."/>
            <person name="Zhong Z.M."/>
            <person name="Liu X."/>
            <person name="Yu X."/>
            <person name="Liu D.K."/>
            <person name="Tu X.D."/>
            <person name="Liu B."/>
            <person name="Hao Y."/>
            <person name="Liao X.Y."/>
            <person name="Jiang Y.T."/>
            <person name="Sun W.H."/>
            <person name="Chen J."/>
            <person name="Chen Y.Q."/>
            <person name="Ai Y."/>
            <person name="Zhai J.W."/>
            <person name="Wu S.S."/>
            <person name="Zhou Z."/>
            <person name="Hsiao Y.Y."/>
            <person name="Wu W.L."/>
            <person name="Chen Y.Y."/>
            <person name="Lin Y.F."/>
            <person name="Hsu J.L."/>
            <person name="Li C.Y."/>
            <person name="Wang Z.W."/>
            <person name="Zhao X."/>
            <person name="Zhong W.Y."/>
            <person name="Ma X.K."/>
            <person name="Ma L."/>
            <person name="Huang J."/>
            <person name="Chen G.Z."/>
            <person name="Huang M.Z."/>
            <person name="Huang L."/>
            <person name="Peng D.H."/>
            <person name="Luo Y.B."/>
            <person name="Zou S.Q."/>
            <person name="Chen S.P."/>
            <person name="Lan S."/>
            <person name="Tsai W.C."/>
            <person name="Van de Peer Y."/>
            <person name="Liu Z.J."/>
        </authorList>
    </citation>
    <scope>NUCLEOTIDE SEQUENCE [LARGE SCALE GENOMIC DNA]</scope>
    <source>
        <strain evidence="1">Lor287</strain>
    </source>
</reference>
<accession>A0AAP0GCM0</accession>
<dbReference type="Proteomes" id="UP001418222">
    <property type="component" value="Unassembled WGS sequence"/>
</dbReference>
<protein>
    <recommendedName>
        <fullName evidence="3">DUF1677 family protein</fullName>
    </recommendedName>
</protein>
<comment type="caution">
    <text evidence="1">The sequence shown here is derived from an EMBL/GenBank/DDBJ whole genome shotgun (WGS) entry which is preliminary data.</text>
</comment>